<dbReference type="Gene3D" id="3.30.70.100">
    <property type="match status" value="1"/>
</dbReference>
<proteinExistence type="predicted"/>
<evidence type="ECO:0000313" key="2">
    <source>
        <dbReference type="Proteomes" id="UP000823388"/>
    </source>
</evidence>
<dbReference type="AlphaFoldDB" id="A0A8T0Q2F0"/>
<sequence length="142" mass="15106">MKQRIVIKVQMTGDKSRSKALGLAATTHGVQSVAMEGRERNHLVVVGDGLDAVSLTSYLRKKVGGAQIVQVEVVGGGAADKTKPPATAAIAAGPQHQWQPRHGGYYYSRPAAVHPYPYAGQYRYSYDDDTHPDAAASSGAIM</sequence>
<protein>
    <submittedName>
        <fullName evidence="1">Uncharacterized protein</fullName>
    </submittedName>
</protein>
<accession>A0A8T0Q2F0</accession>
<dbReference type="InterPro" id="IPR042885">
    <property type="entry name" value="HIPP47/16"/>
</dbReference>
<reference evidence="1 2" key="1">
    <citation type="submission" date="2020-05" db="EMBL/GenBank/DDBJ databases">
        <title>WGS assembly of Panicum virgatum.</title>
        <authorList>
            <person name="Lovell J.T."/>
            <person name="Jenkins J."/>
            <person name="Shu S."/>
            <person name="Juenger T.E."/>
            <person name="Schmutz J."/>
        </authorList>
    </citation>
    <scope>NUCLEOTIDE SEQUENCE [LARGE SCALE GENOMIC DNA]</scope>
    <source>
        <strain evidence="2">cv. AP13</strain>
    </source>
</reference>
<dbReference type="PANTHER" id="PTHR46932:SF19">
    <property type="entry name" value="HMA DOMAIN-CONTAINING PROTEIN"/>
    <property type="match status" value="1"/>
</dbReference>
<evidence type="ECO:0000313" key="1">
    <source>
        <dbReference type="EMBL" id="KAG2566812.1"/>
    </source>
</evidence>
<keyword evidence="2" id="KW-1185">Reference proteome</keyword>
<name>A0A8T0Q2F0_PANVG</name>
<dbReference type="PANTHER" id="PTHR46932">
    <property type="entry name" value="HEAVY METAL-ASSOCIATED ISOPRENYLATED PLANT PROTEIN 47"/>
    <property type="match status" value="1"/>
</dbReference>
<dbReference type="Proteomes" id="UP000823388">
    <property type="component" value="Chromosome 7N"/>
</dbReference>
<organism evidence="1 2">
    <name type="scientific">Panicum virgatum</name>
    <name type="common">Blackwell switchgrass</name>
    <dbReference type="NCBI Taxonomy" id="38727"/>
    <lineage>
        <taxon>Eukaryota</taxon>
        <taxon>Viridiplantae</taxon>
        <taxon>Streptophyta</taxon>
        <taxon>Embryophyta</taxon>
        <taxon>Tracheophyta</taxon>
        <taxon>Spermatophyta</taxon>
        <taxon>Magnoliopsida</taxon>
        <taxon>Liliopsida</taxon>
        <taxon>Poales</taxon>
        <taxon>Poaceae</taxon>
        <taxon>PACMAD clade</taxon>
        <taxon>Panicoideae</taxon>
        <taxon>Panicodae</taxon>
        <taxon>Paniceae</taxon>
        <taxon>Panicinae</taxon>
        <taxon>Panicum</taxon>
        <taxon>Panicum sect. Hiantes</taxon>
    </lineage>
</organism>
<dbReference type="OrthoDB" id="692882at2759"/>
<comment type="caution">
    <text evidence="1">The sequence shown here is derived from an EMBL/GenBank/DDBJ whole genome shotgun (WGS) entry which is preliminary data.</text>
</comment>
<gene>
    <name evidence="1" type="ORF">PVAP13_7NG241300</name>
</gene>
<dbReference type="EMBL" id="CM029050">
    <property type="protein sequence ID" value="KAG2566812.1"/>
    <property type="molecule type" value="Genomic_DNA"/>
</dbReference>